<dbReference type="EMBL" id="JAQQFM010000002">
    <property type="protein sequence ID" value="MFL9923302.1"/>
    <property type="molecule type" value="Genomic_DNA"/>
</dbReference>
<keyword evidence="3" id="KW-1185">Reference proteome</keyword>
<evidence type="ECO:0000259" key="1">
    <source>
        <dbReference type="Pfam" id="PF04536"/>
    </source>
</evidence>
<dbReference type="PANTHER" id="PTHR30373:SF8">
    <property type="entry name" value="BLL7265 PROTEIN"/>
    <property type="match status" value="1"/>
</dbReference>
<dbReference type="Pfam" id="PF04536">
    <property type="entry name" value="TPM_phosphatase"/>
    <property type="match status" value="1"/>
</dbReference>
<gene>
    <name evidence="2" type="ORF">PQR62_03425</name>
</gene>
<dbReference type="RefSeq" id="WP_408154836.1">
    <property type="nucleotide sequence ID" value="NZ_JAQQFM010000002.1"/>
</dbReference>
<dbReference type="Proteomes" id="UP001629246">
    <property type="component" value="Unassembled WGS sequence"/>
</dbReference>
<dbReference type="Gene3D" id="3.10.310.50">
    <property type="match status" value="1"/>
</dbReference>
<evidence type="ECO:0000313" key="3">
    <source>
        <dbReference type="Proteomes" id="UP001629246"/>
    </source>
</evidence>
<comment type="caution">
    <text evidence="2">The sequence shown here is derived from an EMBL/GenBank/DDBJ whole genome shotgun (WGS) entry which is preliminary data.</text>
</comment>
<dbReference type="PANTHER" id="PTHR30373">
    <property type="entry name" value="UPF0603 PROTEIN YGCG"/>
    <property type="match status" value="1"/>
</dbReference>
<accession>A0ABW9A4J4</accession>
<organism evidence="2 3">
    <name type="scientific">Herbaspirillum lusitanum</name>
    <dbReference type="NCBI Taxonomy" id="213312"/>
    <lineage>
        <taxon>Bacteria</taxon>
        <taxon>Pseudomonadati</taxon>
        <taxon>Pseudomonadota</taxon>
        <taxon>Betaproteobacteria</taxon>
        <taxon>Burkholderiales</taxon>
        <taxon>Oxalobacteraceae</taxon>
        <taxon>Herbaspirillum</taxon>
    </lineage>
</organism>
<evidence type="ECO:0000313" key="2">
    <source>
        <dbReference type="EMBL" id="MFL9923302.1"/>
    </source>
</evidence>
<feature type="domain" description="TPM" evidence="1">
    <location>
        <begin position="35"/>
        <end position="152"/>
    </location>
</feature>
<reference evidence="2 3" key="1">
    <citation type="journal article" date="2024" name="Chem. Sci.">
        <title>Discovery of megapolipeptins by genome mining of a Burkholderiales bacteria collection.</title>
        <authorList>
            <person name="Paulo B.S."/>
            <person name="Recchia M.J.J."/>
            <person name="Lee S."/>
            <person name="Fergusson C.H."/>
            <person name="Romanowski S.B."/>
            <person name="Hernandez A."/>
            <person name="Krull N."/>
            <person name="Liu D.Y."/>
            <person name="Cavanagh H."/>
            <person name="Bos A."/>
            <person name="Gray C.A."/>
            <person name="Murphy B.T."/>
            <person name="Linington R.G."/>
            <person name="Eustaquio A.S."/>
        </authorList>
    </citation>
    <scope>NUCLEOTIDE SEQUENCE [LARGE SCALE GENOMIC DNA]</scope>
    <source>
        <strain evidence="2 3">RL21-008-BIB-A</strain>
    </source>
</reference>
<protein>
    <submittedName>
        <fullName evidence="2">TPM domain-containing protein</fullName>
    </submittedName>
</protein>
<name>A0ABW9A4J4_9BURK</name>
<proteinExistence type="predicted"/>
<dbReference type="InterPro" id="IPR007621">
    <property type="entry name" value="TPM_dom"/>
</dbReference>
<sequence>MSHTHNKPHRNSRLTARLLHHFMSGKAAARKAFPSGTLKEIQNTIAAGEKTHRAELRVIVEASLSLGAVMRYETSRQRAHELFSHYRIWDTEENCGVLVYINLADHKVEIITDRGVGPELTREQWQDACAIMTRGFAQGRYHDSVLDALRTLNDWLAQKLPADRSKPGHNEISNRPLVL</sequence>